<reference evidence="1" key="1">
    <citation type="journal article" date="2015" name="Genome Biol. Evol.">
        <title>Organellar Genomes of White Spruce (Picea glauca): Assembly and Annotation.</title>
        <authorList>
            <person name="Jackman S.D."/>
            <person name="Warren R.L."/>
            <person name="Gibb E.A."/>
            <person name="Vandervalk B.P."/>
            <person name="Mohamadi H."/>
            <person name="Chu J."/>
            <person name="Raymond A."/>
            <person name="Pleasance S."/>
            <person name="Coope R."/>
            <person name="Wildung M.R."/>
            <person name="Ritland C.E."/>
            <person name="Bousquet J."/>
            <person name="Jones S.J."/>
            <person name="Bohlmann J."/>
            <person name="Birol I."/>
        </authorList>
    </citation>
    <scope>NUCLEOTIDE SEQUENCE [LARGE SCALE GENOMIC DNA]</scope>
    <source>
        <tissue evidence="1">Flushing bud</tissue>
    </source>
</reference>
<gene>
    <name evidence="1" type="ORF">ABT39_MTgene3236</name>
</gene>
<name>A0A101M308_PICGL</name>
<dbReference type="EMBL" id="LKAM01000002">
    <property type="protein sequence ID" value="KUM50008.1"/>
    <property type="molecule type" value="Genomic_DNA"/>
</dbReference>
<proteinExistence type="predicted"/>
<protein>
    <submittedName>
        <fullName evidence="1">Uncharacterized protein</fullName>
    </submittedName>
</protein>
<sequence>MYFILFRSIIRLLTLLITTTITRATRLMNLNSSRHNNSPSNWSAVLHPYTSIQQPLKPLLALAMCTMPLLLVVL</sequence>
<geneLocation type="mitochondrion" evidence="1"/>
<evidence type="ECO:0000313" key="1">
    <source>
        <dbReference type="EMBL" id="KUM50008.1"/>
    </source>
</evidence>
<accession>A0A101M308</accession>
<dbReference type="AlphaFoldDB" id="A0A101M308"/>
<keyword evidence="1" id="KW-0496">Mitochondrion</keyword>
<organism evidence="1">
    <name type="scientific">Picea glauca</name>
    <name type="common">White spruce</name>
    <name type="synonym">Pinus glauca</name>
    <dbReference type="NCBI Taxonomy" id="3330"/>
    <lineage>
        <taxon>Eukaryota</taxon>
        <taxon>Viridiplantae</taxon>
        <taxon>Streptophyta</taxon>
        <taxon>Embryophyta</taxon>
        <taxon>Tracheophyta</taxon>
        <taxon>Spermatophyta</taxon>
        <taxon>Pinopsida</taxon>
        <taxon>Pinidae</taxon>
        <taxon>Conifers I</taxon>
        <taxon>Pinales</taxon>
        <taxon>Pinaceae</taxon>
        <taxon>Picea</taxon>
    </lineage>
</organism>
<comment type="caution">
    <text evidence="1">The sequence shown here is derived from an EMBL/GenBank/DDBJ whole genome shotgun (WGS) entry which is preliminary data.</text>
</comment>